<dbReference type="Pfam" id="PF00128">
    <property type="entry name" value="Alpha-amylase"/>
    <property type="match status" value="1"/>
</dbReference>
<dbReference type="Pfam" id="PF02806">
    <property type="entry name" value="Alpha-amylase_C"/>
    <property type="match status" value="1"/>
</dbReference>
<dbReference type="Gene3D" id="2.60.40.1180">
    <property type="entry name" value="Golgi alpha-mannosidase II"/>
    <property type="match status" value="1"/>
</dbReference>
<evidence type="ECO:0000256" key="11">
    <source>
        <dbReference type="RuleBase" id="RU361134"/>
    </source>
</evidence>
<protein>
    <recommendedName>
        <fullName evidence="4 11">Alpha-amylase</fullName>
        <ecNumber evidence="4 11">3.2.1.1</ecNumber>
    </recommendedName>
</protein>
<dbReference type="AlphaFoldDB" id="A0A9P6DSV2"/>
<dbReference type="SUPFAM" id="SSF51011">
    <property type="entry name" value="Glycosyl hydrolase domain"/>
    <property type="match status" value="1"/>
</dbReference>
<dbReference type="Gene3D" id="3.20.20.80">
    <property type="entry name" value="Glycosidases"/>
    <property type="match status" value="1"/>
</dbReference>
<dbReference type="SMART" id="SM00632">
    <property type="entry name" value="Aamy_C"/>
    <property type="match status" value="1"/>
</dbReference>
<comment type="caution">
    <text evidence="15">The sequence shown here is derived from an EMBL/GenBank/DDBJ whole genome shotgun (WGS) entry which is preliminary data.</text>
</comment>
<keyword evidence="5" id="KW-0479">Metal-binding</keyword>
<accession>A0A9P6DSV2</accession>
<dbReference type="EMBL" id="MU128985">
    <property type="protein sequence ID" value="KAF9512542.1"/>
    <property type="molecule type" value="Genomic_DNA"/>
</dbReference>
<keyword evidence="12" id="KW-0732">Signal</keyword>
<organism evidence="15 16">
    <name type="scientific">Hydnum rufescens UP504</name>
    <dbReference type="NCBI Taxonomy" id="1448309"/>
    <lineage>
        <taxon>Eukaryota</taxon>
        <taxon>Fungi</taxon>
        <taxon>Dikarya</taxon>
        <taxon>Basidiomycota</taxon>
        <taxon>Agaricomycotina</taxon>
        <taxon>Agaricomycetes</taxon>
        <taxon>Cantharellales</taxon>
        <taxon>Hydnaceae</taxon>
        <taxon>Hydnum</taxon>
    </lineage>
</organism>
<dbReference type="PRINTS" id="PR00110">
    <property type="entry name" value="ALPHAAMYLASE"/>
</dbReference>
<evidence type="ECO:0000256" key="12">
    <source>
        <dbReference type="SAM" id="SignalP"/>
    </source>
</evidence>
<evidence type="ECO:0000259" key="13">
    <source>
        <dbReference type="SMART" id="SM00632"/>
    </source>
</evidence>
<evidence type="ECO:0000313" key="15">
    <source>
        <dbReference type="EMBL" id="KAF9512542.1"/>
    </source>
</evidence>
<feature type="domain" description="Alpha-amylase C-terminal" evidence="13">
    <location>
        <begin position="367"/>
        <end position="451"/>
    </location>
</feature>
<dbReference type="GO" id="GO:0005975">
    <property type="term" value="P:carbohydrate metabolic process"/>
    <property type="evidence" value="ECO:0007669"/>
    <property type="project" value="InterPro"/>
</dbReference>
<proteinExistence type="inferred from homology"/>
<keyword evidence="16" id="KW-1185">Reference proteome</keyword>
<gene>
    <name evidence="15" type="ORF">BS47DRAFT_1345318</name>
</gene>
<evidence type="ECO:0000256" key="7">
    <source>
        <dbReference type="ARBA" id="ARBA00022837"/>
    </source>
</evidence>
<keyword evidence="8 11" id="KW-0119">Carbohydrate metabolism</keyword>
<evidence type="ECO:0000256" key="6">
    <source>
        <dbReference type="ARBA" id="ARBA00022801"/>
    </source>
</evidence>
<dbReference type="EC" id="3.2.1.1" evidence="4 11"/>
<comment type="catalytic activity">
    <reaction evidence="1 11">
        <text>Endohydrolysis of (1-&gt;4)-alpha-D-glucosidic linkages in polysaccharides containing three or more (1-&gt;4)-alpha-linked D-glucose units.</text>
        <dbReference type="EC" id="3.2.1.1"/>
    </reaction>
</comment>
<evidence type="ECO:0000256" key="9">
    <source>
        <dbReference type="ARBA" id="ARBA00023295"/>
    </source>
</evidence>
<dbReference type="InterPro" id="IPR013780">
    <property type="entry name" value="Glyco_hydro_b"/>
</dbReference>
<evidence type="ECO:0000313" key="16">
    <source>
        <dbReference type="Proteomes" id="UP000886523"/>
    </source>
</evidence>
<keyword evidence="9 11" id="KW-0326">Glycosidase</keyword>
<dbReference type="GO" id="GO:0004556">
    <property type="term" value="F:alpha-amylase activity"/>
    <property type="evidence" value="ECO:0007669"/>
    <property type="project" value="UniProtKB-UniRule"/>
</dbReference>
<reference evidence="15" key="1">
    <citation type="journal article" date="2020" name="Nat. Commun.">
        <title>Large-scale genome sequencing of mycorrhizal fungi provides insights into the early evolution of symbiotic traits.</title>
        <authorList>
            <person name="Miyauchi S."/>
            <person name="Kiss E."/>
            <person name="Kuo A."/>
            <person name="Drula E."/>
            <person name="Kohler A."/>
            <person name="Sanchez-Garcia M."/>
            <person name="Morin E."/>
            <person name="Andreopoulos B."/>
            <person name="Barry K.W."/>
            <person name="Bonito G."/>
            <person name="Buee M."/>
            <person name="Carver A."/>
            <person name="Chen C."/>
            <person name="Cichocki N."/>
            <person name="Clum A."/>
            <person name="Culley D."/>
            <person name="Crous P.W."/>
            <person name="Fauchery L."/>
            <person name="Girlanda M."/>
            <person name="Hayes R.D."/>
            <person name="Keri Z."/>
            <person name="LaButti K."/>
            <person name="Lipzen A."/>
            <person name="Lombard V."/>
            <person name="Magnuson J."/>
            <person name="Maillard F."/>
            <person name="Murat C."/>
            <person name="Nolan M."/>
            <person name="Ohm R.A."/>
            <person name="Pangilinan J."/>
            <person name="Pereira M.F."/>
            <person name="Perotto S."/>
            <person name="Peter M."/>
            <person name="Pfister S."/>
            <person name="Riley R."/>
            <person name="Sitrit Y."/>
            <person name="Stielow J.B."/>
            <person name="Szollosi G."/>
            <person name="Zifcakova L."/>
            <person name="Stursova M."/>
            <person name="Spatafora J.W."/>
            <person name="Tedersoo L."/>
            <person name="Vaario L.M."/>
            <person name="Yamada A."/>
            <person name="Yan M."/>
            <person name="Wang P."/>
            <person name="Xu J."/>
            <person name="Bruns T."/>
            <person name="Baldrian P."/>
            <person name="Vilgalys R."/>
            <person name="Dunand C."/>
            <person name="Henrissat B."/>
            <person name="Grigoriev I.V."/>
            <person name="Hibbett D."/>
            <person name="Nagy L.G."/>
            <person name="Martin F.M."/>
        </authorList>
    </citation>
    <scope>NUCLEOTIDE SEQUENCE</scope>
    <source>
        <strain evidence="15">UP504</strain>
    </source>
</reference>
<dbReference type="SUPFAM" id="SSF51445">
    <property type="entry name" value="(Trans)glycosidases"/>
    <property type="match status" value="1"/>
</dbReference>
<evidence type="ECO:0000256" key="8">
    <source>
        <dbReference type="ARBA" id="ARBA00023277"/>
    </source>
</evidence>
<dbReference type="SMART" id="SM00642">
    <property type="entry name" value="Aamy"/>
    <property type="match status" value="1"/>
</dbReference>
<dbReference type="GO" id="GO:0046872">
    <property type="term" value="F:metal ion binding"/>
    <property type="evidence" value="ECO:0007669"/>
    <property type="project" value="UniProtKB-KW"/>
</dbReference>
<name>A0A9P6DSV2_9AGAM</name>
<dbReference type="Proteomes" id="UP000886523">
    <property type="component" value="Unassembled WGS sequence"/>
</dbReference>
<dbReference type="InterPro" id="IPR006048">
    <property type="entry name" value="A-amylase/branching_C"/>
</dbReference>
<dbReference type="InterPro" id="IPR017853">
    <property type="entry name" value="GH"/>
</dbReference>
<dbReference type="PANTHER" id="PTHR43447">
    <property type="entry name" value="ALPHA-AMYLASE"/>
    <property type="match status" value="1"/>
</dbReference>
<dbReference type="InterPro" id="IPR031319">
    <property type="entry name" value="A-amylase_C"/>
</dbReference>
<dbReference type="OrthoDB" id="550577at2759"/>
<keyword evidence="6 11" id="KW-0378">Hydrolase</keyword>
<evidence type="ECO:0000259" key="14">
    <source>
        <dbReference type="SMART" id="SM00642"/>
    </source>
</evidence>
<keyword evidence="7" id="KW-0106">Calcium</keyword>
<evidence type="ECO:0000256" key="3">
    <source>
        <dbReference type="ARBA" id="ARBA00008061"/>
    </source>
</evidence>
<evidence type="ECO:0000256" key="4">
    <source>
        <dbReference type="ARBA" id="ARBA00012595"/>
    </source>
</evidence>
<evidence type="ECO:0000256" key="2">
    <source>
        <dbReference type="ARBA" id="ARBA00001913"/>
    </source>
</evidence>
<evidence type="ECO:0000256" key="1">
    <source>
        <dbReference type="ARBA" id="ARBA00000548"/>
    </source>
</evidence>
<feature type="domain" description="Glycosyl hydrolase family 13 catalytic" evidence="14">
    <location>
        <begin position="37"/>
        <end position="358"/>
    </location>
</feature>
<comment type="cofactor">
    <cofactor evidence="2">
        <name>Ca(2+)</name>
        <dbReference type="ChEBI" id="CHEBI:29108"/>
    </cofactor>
</comment>
<comment type="similarity">
    <text evidence="3 10">Belongs to the glycosyl hydrolase 13 family.</text>
</comment>
<sequence>MFYPLAVVPFSFLLSCVQAIPTSSHSLVSRSPHNSKTAIASLWAWDWRGVQDECPFVASAGYGYVQVSTSTEHIRGPQWWTDYQVVSYDIISKRGNRAEFKSMIDACHNVGVKVIVDVVINHMTALDSGTGIAGHNFTHYDYPGIYDYNDFHHCGTPGDEIHNFQNETQLETCQLVNLADLNTESERVRKRLAQHANDLIGLGADGLRIDAAKHISPASINNILSRLSRPVYITQEIVDTTGKWIALHTAAGKVQEFRYAWTLKSAFITDGISSLRDLNDRGLINSNGANVFVASHDTERLNSTLTYQSNHRAYILAHVFTESDAGAPSGGHCSGDGPTSGWECQHRWPEVTGMLDFYNRVGESKMNHWVTGTNQQIAFGRGSIGYVVINNDGSIWDATFSTSLPDGKYCDIVGGLSTAEHCPGMTITVTHGSFTASVPAYHAIALHVGRKH</sequence>
<evidence type="ECO:0000256" key="5">
    <source>
        <dbReference type="ARBA" id="ARBA00022723"/>
    </source>
</evidence>
<feature type="signal peptide" evidence="12">
    <location>
        <begin position="1"/>
        <end position="19"/>
    </location>
</feature>
<feature type="chain" id="PRO_5040256544" description="Alpha-amylase" evidence="12">
    <location>
        <begin position="20"/>
        <end position="452"/>
    </location>
</feature>
<dbReference type="InterPro" id="IPR006047">
    <property type="entry name" value="GH13_cat_dom"/>
</dbReference>
<evidence type="ECO:0000256" key="10">
    <source>
        <dbReference type="RuleBase" id="RU003615"/>
    </source>
</evidence>
<dbReference type="InterPro" id="IPR006046">
    <property type="entry name" value="Alpha_amylase"/>
</dbReference>